<dbReference type="AlphaFoldDB" id="E9HCR4"/>
<dbReference type="KEGG" id="dpx:DAPPUDRAFT_112675"/>
<dbReference type="HOGENOM" id="CLU_006842_7_6_1"/>
<dbReference type="PANTHER" id="PTHR24260:SF145">
    <property type="entry name" value="FI17609P1-RELATED"/>
    <property type="match status" value="1"/>
</dbReference>
<protein>
    <recommendedName>
        <fullName evidence="1">Peptidase S1 domain-containing protein</fullName>
    </recommendedName>
</protein>
<evidence type="ECO:0000313" key="2">
    <source>
        <dbReference type="EMBL" id="EFX70392.1"/>
    </source>
</evidence>
<dbReference type="OrthoDB" id="6767144at2759"/>
<evidence type="ECO:0000259" key="1">
    <source>
        <dbReference type="PROSITE" id="PS50240"/>
    </source>
</evidence>
<dbReference type="InParanoid" id="E9HCR4"/>
<feature type="domain" description="Peptidase S1" evidence="1">
    <location>
        <begin position="17"/>
        <end position="194"/>
    </location>
</feature>
<sequence length="207" mass="23382">MIIKFPLRREFDRRSGILTSARCVLIPGQTLGYLTIYLGAHDITASYEANRRVYNGYEVYIHPEWNPSTQAGDIALIKLYNIVTYTRNYTNNNTGLFQTFKLIAEKDELNRIHPSGLSGILQRAELLQKLPLPNGVQLVTGDNGGPLIFRELNGGRWIQIGIVSFVSSQGFQSGYPYGYTRLRSYSTWVQNVMSSYSGSFGFLRVPL</sequence>
<keyword evidence="3" id="KW-1185">Reference proteome</keyword>
<dbReference type="Pfam" id="PF00089">
    <property type="entry name" value="Trypsin"/>
    <property type="match status" value="1"/>
</dbReference>
<dbReference type="Gene3D" id="2.40.10.10">
    <property type="entry name" value="Trypsin-like serine proteases"/>
    <property type="match status" value="2"/>
</dbReference>
<dbReference type="InterPro" id="IPR001254">
    <property type="entry name" value="Trypsin_dom"/>
</dbReference>
<dbReference type="GO" id="GO:0045087">
    <property type="term" value="P:innate immune response"/>
    <property type="evidence" value="ECO:0000318"/>
    <property type="project" value="GO_Central"/>
</dbReference>
<dbReference type="InterPro" id="IPR043504">
    <property type="entry name" value="Peptidase_S1_PA_chymotrypsin"/>
</dbReference>
<dbReference type="PANTHER" id="PTHR24260">
    <property type="match status" value="1"/>
</dbReference>
<gene>
    <name evidence="2" type="ORF">DAPPUDRAFT_112675</name>
</gene>
<dbReference type="GO" id="GO:0006508">
    <property type="term" value="P:proteolysis"/>
    <property type="evidence" value="ECO:0007669"/>
    <property type="project" value="InterPro"/>
</dbReference>
<dbReference type="PROSITE" id="PS50240">
    <property type="entry name" value="TRYPSIN_DOM"/>
    <property type="match status" value="1"/>
</dbReference>
<dbReference type="eggNOG" id="KOG3627">
    <property type="taxonomic scope" value="Eukaryota"/>
</dbReference>
<evidence type="ECO:0000313" key="3">
    <source>
        <dbReference type="Proteomes" id="UP000000305"/>
    </source>
</evidence>
<proteinExistence type="predicted"/>
<dbReference type="GO" id="GO:0005615">
    <property type="term" value="C:extracellular space"/>
    <property type="evidence" value="ECO:0000318"/>
    <property type="project" value="GO_Central"/>
</dbReference>
<organism evidence="2 3">
    <name type="scientific">Daphnia pulex</name>
    <name type="common">Water flea</name>
    <dbReference type="NCBI Taxonomy" id="6669"/>
    <lineage>
        <taxon>Eukaryota</taxon>
        <taxon>Metazoa</taxon>
        <taxon>Ecdysozoa</taxon>
        <taxon>Arthropoda</taxon>
        <taxon>Crustacea</taxon>
        <taxon>Branchiopoda</taxon>
        <taxon>Diplostraca</taxon>
        <taxon>Cladocera</taxon>
        <taxon>Anomopoda</taxon>
        <taxon>Daphniidae</taxon>
        <taxon>Daphnia</taxon>
    </lineage>
</organism>
<dbReference type="PhylomeDB" id="E9HCR4"/>
<dbReference type="InterPro" id="IPR009003">
    <property type="entry name" value="Peptidase_S1_PA"/>
</dbReference>
<dbReference type="GO" id="GO:0004252">
    <property type="term" value="F:serine-type endopeptidase activity"/>
    <property type="evidence" value="ECO:0007669"/>
    <property type="project" value="InterPro"/>
</dbReference>
<reference evidence="2 3" key="1">
    <citation type="journal article" date="2011" name="Science">
        <title>The ecoresponsive genome of Daphnia pulex.</title>
        <authorList>
            <person name="Colbourne J.K."/>
            <person name="Pfrender M.E."/>
            <person name="Gilbert D."/>
            <person name="Thomas W.K."/>
            <person name="Tucker A."/>
            <person name="Oakley T.H."/>
            <person name="Tokishita S."/>
            <person name="Aerts A."/>
            <person name="Arnold G.J."/>
            <person name="Basu M.K."/>
            <person name="Bauer D.J."/>
            <person name="Caceres C.E."/>
            <person name="Carmel L."/>
            <person name="Casola C."/>
            <person name="Choi J.H."/>
            <person name="Detter J.C."/>
            <person name="Dong Q."/>
            <person name="Dusheyko S."/>
            <person name="Eads B.D."/>
            <person name="Frohlich T."/>
            <person name="Geiler-Samerotte K.A."/>
            <person name="Gerlach D."/>
            <person name="Hatcher P."/>
            <person name="Jogdeo S."/>
            <person name="Krijgsveld J."/>
            <person name="Kriventseva E.V."/>
            <person name="Kultz D."/>
            <person name="Laforsch C."/>
            <person name="Lindquist E."/>
            <person name="Lopez J."/>
            <person name="Manak J.R."/>
            <person name="Muller J."/>
            <person name="Pangilinan J."/>
            <person name="Patwardhan R.P."/>
            <person name="Pitluck S."/>
            <person name="Pritham E.J."/>
            <person name="Rechtsteiner A."/>
            <person name="Rho M."/>
            <person name="Rogozin I.B."/>
            <person name="Sakarya O."/>
            <person name="Salamov A."/>
            <person name="Schaack S."/>
            <person name="Shapiro H."/>
            <person name="Shiga Y."/>
            <person name="Skalitzky C."/>
            <person name="Smith Z."/>
            <person name="Souvorov A."/>
            <person name="Sung W."/>
            <person name="Tang Z."/>
            <person name="Tsuchiya D."/>
            <person name="Tu H."/>
            <person name="Vos H."/>
            <person name="Wang M."/>
            <person name="Wolf Y.I."/>
            <person name="Yamagata H."/>
            <person name="Yamada T."/>
            <person name="Ye Y."/>
            <person name="Shaw J.R."/>
            <person name="Andrews J."/>
            <person name="Crease T.J."/>
            <person name="Tang H."/>
            <person name="Lucas S.M."/>
            <person name="Robertson H.M."/>
            <person name="Bork P."/>
            <person name="Koonin E.V."/>
            <person name="Zdobnov E.M."/>
            <person name="Grigoriev I.V."/>
            <person name="Lynch M."/>
            <person name="Boore J.L."/>
        </authorList>
    </citation>
    <scope>NUCLEOTIDE SEQUENCE [LARGE SCALE GENOMIC DNA]</scope>
</reference>
<dbReference type="InterPro" id="IPR051333">
    <property type="entry name" value="CLIP_Serine_Protease"/>
</dbReference>
<dbReference type="SUPFAM" id="SSF50494">
    <property type="entry name" value="Trypsin-like serine proteases"/>
    <property type="match status" value="1"/>
</dbReference>
<accession>E9HCR4</accession>
<name>E9HCR4_DAPPU</name>
<dbReference type="Proteomes" id="UP000000305">
    <property type="component" value="Unassembled WGS sequence"/>
</dbReference>
<dbReference type="EMBL" id="GL732621">
    <property type="protein sequence ID" value="EFX70392.1"/>
    <property type="molecule type" value="Genomic_DNA"/>
</dbReference>
<dbReference type="SMART" id="SM00020">
    <property type="entry name" value="Tryp_SPc"/>
    <property type="match status" value="1"/>
</dbReference>